<dbReference type="Proteomes" id="UP000014541">
    <property type="component" value="Unassembled WGS sequence"/>
</dbReference>
<dbReference type="NCBIfam" id="TIGR01439">
    <property type="entry name" value="lp_hng_hel_AbrB"/>
    <property type="match status" value="1"/>
</dbReference>
<dbReference type="eggNOG" id="COG1476">
    <property type="taxonomic scope" value="Bacteria"/>
</dbReference>
<feature type="domain" description="HTH cro/C1-type" evidence="3">
    <location>
        <begin position="6"/>
        <end position="60"/>
    </location>
</feature>
<dbReference type="Gene3D" id="1.10.260.40">
    <property type="entry name" value="lambda repressor-like DNA-binding domains"/>
    <property type="match status" value="1"/>
</dbReference>
<keyword evidence="6" id="KW-1185">Reference proteome</keyword>
<reference evidence="5 6" key="1">
    <citation type="submission" date="2013-04" db="EMBL/GenBank/DDBJ databases">
        <title>The Genome Sequence of Treponema maltophilum ATCC 51939.</title>
        <authorList>
            <consortium name="The Broad Institute Genomics Platform"/>
            <person name="Earl A."/>
            <person name="Ward D."/>
            <person name="Feldgarden M."/>
            <person name="Gevers D."/>
            <person name="Leonetti C."/>
            <person name="Blanton J.M."/>
            <person name="Dewhirst F.E."/>
            <person name="Izard J."/>
            <person name="Walker B."/>
            <person name="Young S."/>
            <person name="Zeng Q."/>
            <person name="Gargeya S."/>
            <person name="Fitzgerald M."/>
            <person name="Haas B."/>
            <person name="Abouelleil A."/>
            <person name="Allen A.W."/>
            <person name="Alvarado L."/>
            <person name="Arachchi H.M."/>
            <person name="Berlin A.M."/>
            <person name="Chapman S.B."/>
            <person name="Gainer-Dewar J."/>
            <person name="Goldberg J."/>
            <person name="Griggs A."/>
            <person name="Gujja S."/>
            <person name="Hansen M."/>
            <person name="Howarth C."/>
            <person name="Imamovic A."/>
            <person name="Ireland A."/>
            <person name="Larimer J."/>
            <person name="McCowan C."/>
            <person name="Murphy C."/>
            <person name="Pearson M."/>
            <person name="Poon T.W."/>
            <person name="Priest M."/>
            <person name="Roberts A."/>
            <person name="Saif S."/>
            <person name="Shea T."/>
            <person name="Sisk P."/>
            <person name="Sykes S."/>
            <person name="Wortman J."/>
            <person name="Nusbaum C."/>
            <person name="Birren B."/>
        </authorList>
    </citation>
    <scope>NUCLEOTIDE SEQUENCE [LARGE SCALE GENOMIC DNA]</scope>
    <source>
        <strain evidence="5 6">ATCC 51939</strain>
    </source>
</reference>
<dbReference type="SUPFAM" id="SSF47413">
    <property type="entry name" value="lambda repressor-like DNA-binding domains"/>
    <property type="match status" value="1"/>
</dbReference>
<evidence type="ECO:0000256" key="2">
    <source>
        <dbReference type="PROSITE-ProRule" id="PRU01076"/>
    </source>
</evidence>
<dbReference type="STRING" id="1125699.HMPREF9194_00661"/>
<dbReference type="AlphaFoldDB" id="S3L0R3"/>
<accession>S3L0R3</accession>
<proteinExistence type="predicted"/>
<evidence type="ECO:0000259" key="3">
    <source>
        <dbReference type="PROSITE" id="PS50943"/>
    </source>
</evidence>
<keyword evidence="1 2" id="KW-0238">DNA-binding</keyword>
<dbReference type="InterPro" id="IPR007159">
    <property type="entry name" value="SpoVT-AbrB_dom"/>
</dbReference>
<sequence>MLKDNIVQLRKLRNFTQEALAEKVGVTRQALAKWEAGDTLPDLEKSKLLAEALDVSLDDLANHEAKSNFGLTVPPKGKHLFGTVTVGDKGQIVIPAKARKVFGIKAGDALVVLGDEDKGLALLKADDFLAMADMIRLASVTGK</sequence>
<evidence type="ECO:0000313" key="5">
    <source>
        <dbReference type="EMBL" id="EPF30344.1"/>
    </source>
</evidence>
<gene>
    <name evidence="5" type="ORF">HMPREF9194_00661</name>
</gene>
<dbReference type="PROSITE" id="PS50943">
    <property type="entry name" value="HTH_CROC1"/>
    <property type="match status" value="1"/>
</dbReference>
<name>S3L0R3_TREMA</name>
<dbReference type="CDD" id="cd00093">
    <property type="entry name" value="HTH_XRE"/>
    <property type="match status" value="1"/>
</dbReference>
<comment type="caution">
    <text evidence="5">The sequence shown here is derived from an EMBL/GenBank/DDBJ whole genome shotgun (WGS) entry which is preliminary data.</text>
</comment>
<dbReference type="SMART" id="SM00966">
    <property type="entry name" value="SpoVT_AbrB"/>
    <property type="match status" value="1"/>
</dbReference>
<dbReference type="HOGENOM" id="CLU_133814_0_0_12"/>
<dbReference type="RefSeq" id="WP_016524955.1">
    <property type="nucleotide sequence ID" value="NZ_KE332518.1"/>
</dbReference>
<dbReference type="Pfam" id="PF01381">
    <property type="entry name" value="HTH_3"/>
    <property type="match status" value="1"/>
</dbReference>
<feature type="domain" description="SpoVT-AbrB" evidence="4">
    <location>
        <begin position="81"/>
        <end position="127"/>
    </location>
</feature>
<dbReference type="SMART" id="SM00530">
    <property type="entry name" value="HTH_XRE"/>
    <property type="match status" value="1"/>
</dbReference>
<dbReference type="InterPro" id="IPR037914">
    <property type="entry name" value="SpoVT-AbrB_sf"/>
</dbReference>
<evidence type="ECO:0000313" key="6">
    <source>
        <dbReference type="Proteomes" id="UP000014541"/>
    </source>
</evidence>
<evidence type="ECO:0000259" key="4">
    <source>
        <dbReference type="PROSITE" id="PS51740"/>
    </source>
</evidence>
<dbReference type="InterPro" id="IPR001387">
    <property type="entry name" value="Cro/C1-type_HTH"/>
</dbReference>
<dbReference type="PROSITE" id="PS51740">
    <property type="entry name" value="SPOVT_ABRB"/>
    <property type="match status" value="1"/>
</dbReference>
<dbReference type="PATRIC" id="fig|1125699.3.peg.673"/>
<organism evidence="5 6">
    <name type="scientific">Treponema maltophilum ATCC 51939</name>
    <dbReference type="NCBI Taxonomy" id="1125699"/>
    <lineage>
        <taxon>Bacteria</taxon>
        <taxon>Pseudomonadati</taxon>
        <taxon>Spirochaetota</taxon>
        <taxon>Spirochaetia</taxon>
        <taxon>Spirochaetales</taxon>
        <taxon>Treponemataceae</taxon>
        <taxon>Treponema</taxon>
    </lineage>
</organism>
<dbReference type="EMBL" id="ATFF01000006">
    <property type="protein sequence ID" value="EPF30344.1"/>
    <property type="molecule type" value="Genomic_DNA"/>
</dbReference>
<dbReference type="GO" id="GO:0003677">
    <property type="term" value="F:DNA binding"/>
    <property type="evidence" value="ECO:0007669"/>
    <property type="project" value="UniProtKB-UniRule"/>
</dbReference>
<dbReference type="SUPFAM" id="SSF89447">
    <property type="entry name" value="AbrB/MazE/MraZ-like"/>
    <property type="match status" value="1"/>
</dbReference>
<dbReference type="PANTHER" id="PTHR46558:SF11">
    <property type="entry name" value="HTH-TYPE TRANSCRIPTIONAL REGULATOR XRE"/>
    <property type="match status" value="1"/>
</dbReference>
<dbReference type="Gene3D" id="2.10.260.10">
    <property type="match status" value="1"/>
</dbReference>
<dbReference type="OrthoDB" id="9812495at2"/>
<protein>
    <submittedName>
        <fullName evidence="5">AbrB family transcriptional regulator</fullName>
    </submittedName>
</protein>
<evidence type="ECO:0000256" key="1">
    <source>
        <dbReference type="ARBA" id="ARBA00023125"/>
    </source>
</evidence>
<dbReference type="PANTHER" id="PTHR46558">
    <property type="entry name" value="TRACRIPTIONAL REGULATORY PROTEIN-RELATED-RELATED"/>
    <property type="match status" value="1"/>
</dbReference>
<dbReference type="Pfam" id="PF04014">
    <property type="entry name" value="MazE_antitoxin"/>
    <property type="match status" value="1"/>
</dbReference>
<dbReference type="InterPro" id="IPR010982">
    <property type="entry name" value="Lambda_DNA-bd_dom_sf"/>
</dbReference>